<dbReference type="InParanoid" id="A0A0V0R149"/>
<comment type="caution">
    <text evidence="1">The sequence shown here is derived from an EMBL/GenBank/DDBJ whole genome shotgun (WGS) entry which is preliminary data.</text>
</comment>
<evidence type="ECO:0000313" key="2">
    <source>
        <dbReference type="Proteomes" id="UP000054937"/>
    </source>
</evidence>
<dbReference type="Proteomes" id="UP000054937">
    <property type="component" value="Unassembled WGS sequence"/>
</dbReference>
<reference evidence="1 2" key="1">
    <citation type="journal article" date="2015" name="Sci. Rep.">
        <title>Genome of the facultative scuticociliatosis pathogen Pseudocohnilembus persalinus provides insight into its virulence through horizontal gene transfer.</title>
        <authorList>
            <person name="Xiong J."/>
            <person name="Wang G."/>
            <person name="Cheng J."/>
            <person name="Tian M."/>
            <person name="Pan X."/>
            <person name="Warren A."/>
            <person name="Jiang C."/>
            <person name="Yuan D."/>
            <person name="Miao W."/>
        </authorList>
    </citation>
    <scope>NUCLEOTIDE SEQUENCE [LARGE SCALE GENOMIC DNA]</scope>
    <source>
        <strain evidence="1">36N120E</strain>
    </source>
</reference>
<dbReference type="EMBL" id="LDAU01000067">
    <property type="protein sequence ID" value="KRX08255.1"/>
    <property type="molecule type" value="Genomic_DNA"/>
</dbReference>
<proteinExistence type="predicted"/>
<protein>
    <submittedName>
        <fullName evidence="1">Uncharacterized protein</fullName>
    </submittedName>
</protein>
<keyword evidence="2" id="KW-1185">Reference proteome</keyword>
<sequence length="320" mass="36826">MKAKAVPIKAKPIFYQPNGTGRDRFISTNNGGLLKQSHTPYTPKQYGTITQNKQMCFKKDTGINSRGRSAVTNQCSKNYNIKSHAISGKMNHYISDGSGRDYYVTVADGGVSNFAGGKGHDMDRFNQSLRKYYTASEKISTFNTTRSSFNQNSTRYNTTNYFSNTNSTPLMYQNSKNNTGAPQQILNDQSYQSFQMQKTLQLSQPKWVKQKNENFHGSRYQLNQDPKYVFRGLEKYKERSITNYQSCRNNNNNQNSPKYQKTMYQTVQVFQADNKNNFDKNLIKNNDNNNNHNISMYNRQRPNTGQINGSGRLRIQTEHI</sequence>
<gene>
    <name evidence="1" type="ORF">PPERSA_01185</name>
</gene>
<name>A0A0V0R149_PSEPJ</name>
<accession>A0A0V0R149</accession>
<organism evidence="1 2">
    <name type="scientific">Pseudocohnilembus persalinus</name>
    <name type="common">Ciliate</name>
    <dbReference type="NCBI Taxonomy" id="266149"/>
    <lineage>
        <taxon>Eukaryota</taxon>
        <taxon>Sar</taxon>
        <taxon>Alveolata</taxon>
        <taxon>Ciliophora</taxon>
        <taxon>Intramacronucleata</taxon>
        <taxon>Oligohymenophorea</taxon>
        <taxon>Scuticociliatia</taxon>
        <taxon>Philasterida</taxon>
        <taxon>Pseudocohnilembidae</taxon>
        <taxon>Pseudocohnilembus</taxon>
    </lineage>
</organism>
<evidence type="ECO:0000313" key="1">
    <source>
        <dbReference type="EMBL" id="KRX08255.1"/>
    </source>
</evidence>
<dbReference type="OrthoDB" id="282796at2759"/>
<dbReference type="AlphaFoldDB" id="A0A0V0R149"/>